<feature type="transmembrane region" description="Helical" evidence="1">
    <location>
        <begin position="52"/>
        <end position="78"/>
    </location>
</feature>
<dbReference type="Pfam" id="PF09991">
    <property type="entry name" value="DUF2232"/>
    <property type="match status" value="1"/>
</dbReference>
<feature type="transmembrane region" description="Helical" evidence="1">
    <location>
        <begin position="99"/>
        <end position="121"/>
    </location>
</feature>
<evidence type="ECO:0000313" key="2">
    <source>
        <dbReference type="EMBL" id="MBO7747076.1"/>
    </source>
</evidence>
<organism evidence="2 3">
    <name type="scientific">Paenibacillus artemisiicola</name>
    <dbReference type="NCBI Taxonomy" id="1172618"/>
    <lineage>
        <taxon>Bacteria</taxon>
        <taxon>Bacillati</taxon>
        <taxon>Bacillota</taxon>
        <taxon>Bacilli</taxon>
        <taxon>Bacillales</taxon>
        <taxon>Paenibacillaceae</taxon>
        <taxon>Paenibacillus</taxon>
    </lineage>
</organism>
<protein>
    <submittedName>
        <fullName evidence="2">DUF2232 domain-containing protein</fullName>
    </submittedName>
</protein>
<feature type="transmembrane region" description="Helical" evidence="1">
    <location>
        <begin position="269"/>
        <end position="291"/>
    </location>
</feature>
<feature type="transmembrane region" description="Helical" evidence="1">
    <location>
        <begin position="204"/>
        <end position="223"/>
    </location>
</feature>
<dbReference type="PANTHER" id="PTHR41324:SF1">
    <property type="entry name" value="DUF2232 DOMAIN-CONTAINING PROTEIN"/>
    <property type="match status" value="1"/>
</dbReference>
<feature type="transmembrane region" description="Helical" evidence="1">
    <location>
        <begin position="235"/>
        <end position="257"/>
    </location>
</feature>
<dbReference type="PANTHER" id="PTHR41324">
    <property type="entry name" value="MEMBRANE PROTEIN-RELATED"/>
    <property type="match status" value="1"/>
</dbReference>
<evidence type="ECO:0000256" key="1">
    <source>
        <dbReference type="SAM" id="Phobius"/>
    </source>
</evidence>
<reference evidence="2 3" key="1">
    <citation type="submission" date="2021-03" db="EMBL/GenBank/DDBJ databases">
        <title>Paenibacillus artemisicola MWE-103 whole genome sequence.</title>
        <authorList>
            <person name="Ham Y.J."/>
        </authorList>
    </citation>
    <scope>NUCLEOTIDE SEQUENCE [LARGE SCALE GENOMIC DNA]</scope>
    <source>
        <strain evidence="2 3">MWE-103</strain>
    </source>
</reference>
<sequence length="300" mass="32720">MKTGAKSILWSVAALLLLLAIAVPLVNALVFAVMMVPAVVLYATLPRPWFALHMAVVYAVGTIVLGPAALIVGLFFLIPSVVMGHLYRKGIPARQVLTSVTLTLLGLSLLELLLADLWFGFSLIHEIRIMIGDTVDGLNREGIMPGTWTAEMTESYIQNLIHSIPMALIVASFVLAVVTHAIAGSVLRAGGLAVPKLQPIRKWMLPRIFVLYYLIVLIADMAVPSDGTSFMTVVLHNLAPLMKLTFSIQAMGFFFYIAHERRWNKAIPVLLAVIVAIFPPFSLIGVLDAAIPIRKAFKKS</sequence>
<comment type="caution">
    <text evidence="2">The sequence shown here is derived from an EMBL/GenBank/DDBJ whole genome shotgun (WGS) entry which is preliminary data.</text>
</comment>
<dbReference type="EMBL" id="JAGGDJ010000027">
    <property type="protein sequence ID" value="MBO7747076.1"/>
    <property type="molecule type" value="Genomic_DNA"/>
</dbReference>
<keyword evidence="1" id="KW-0472">Membrane</keyword>
<name>A0ABS3WFH7_9BACL</name>
<gene>
    <name evidence="2" type="ORF">I8J29_23020</name>
</gene>
<dbReference type="InterPro" id="IPR018710">
    <property type="entry name" value="DUF2232"/>
</dbReference>
<keyword evidence="1" id="KW-0812">Transmembrane</keyword>
<keyword evidence="3" id="KW-1185">Reference proteome</keyword>
<evidence type="ECO:0000313" key="3">
    <source>
        <dbReference type="Proteomes" id="UP000670947"/>
    </source>
</evidence>
<accession>A0ABS3WFH7</accession>
<dbReference type="Proteomes" id="UP000670947">
    <property type="component" value="Unassembled WGS sequence"/>
</dbReference>
<keyword evidence="1" id="KW-1133">Transmembrane helix</keyword>
<proteinExistence type="predicted"/>
<feature type="transmembrane region" description="Helical" evidence="1">
    <location>
        <begin position="160"/>
        <end position="183"/>
    </location>
</feature>